<sequence length="117" mass="11919">MTHEPLLRRLLGLLLVLTLAWAGAATQGDAVAAAWTAEGTPLAAPADVPDGGTVQDHHLDDAPAQSAWGGDLPLADTLPAHAAGVPADGRPDRCPATPADARRPDAPARACFKPPRG</sequence>
<feature type="region of interest" description="Disordered" evidence="1">
    <location>
        <begin position="43"/>
        <end position="117"/>
    </location>
</feature>
<dbReference type="Proteomes" id="UP000295106">
    <property type="component" value="Unassembled WGS sequence"/>
</dbReference>
<feature type="chain" id="PRO_5020880699" description="Secreted protein" evidence="2">
    <location>
        <begin position="25"/>
        <end position="117"/>
    </location>
</feature>
<comment type="caution">
    <text evidence="3">The sequence shown here is derived from an EMBL/GenBank/DDBJ whole genome shotgun (WGS) entry which is preliminary data.</text>
</comment>
<dbReference type="AlphaFoldDB" id="A0A4R2MHH3"/>
<evidence type="ECO:0008006" key="5">
    <source>
        <dbReference type="Google" id="ProtNLM"/>
    </source>
</evidence>
<reference evidence="3 4" key="1">
    <citation type="submission" date="2019-03" db="EMBL/GenBank/DDBJ databases">
        <title>Genomic Encyclopedia of Type Strains, Phase IV (KMG-IV): sequencing the most valuable type-strain genomes for metagenomic binning, comparative biology and taxonomic classification.</title>
        <authorList>
            <person name="Goeker M."/>
        </authorList>
    </citation>
    <scope>NUCLEOTIDE SEQUENCE [LARGE SCALE GENOMIC DNA]</scope>
    <source>
        <strain evidence="3 4">DSM 1709</strain>
    </source>
</reference>
<keyword evidence="2" id="KW-0732">Signal</keyword>
<evidence type="ECO:0000256" key="2">
    <source>
        <dbReference type="SAM" id="SignalP"/>
    </source>
</evidence>
<organism evidence="3 4">
    <name type="scientific">Rubrivivax gelatinosus</name>
    <name type="common">Rhodocyclus gelatinosus</name>
    <name type="synonym">Rhodopseudomonas gelatinosa</name>
    <dbReference type="NCBI Taxonomy" id="28068"/>
    <lineage>
        <taxon>Bacteria</taxon>
        <taxon>Pseudomonadati</taxon>
        <taxon>Pseudomonadota</taxon>
        <taxon>Betaproteobacteria</taxon>
        <taxon>Burkholderiales</taxon>
        <taxon>Sphaerotilaceae</taxon>
        <taxon>Rubrivivax</taxon>
    </lineage>
</organism>
<proteinExistence type="predicted"/>
<evidence type="ECO:0000313" key="4">
    <source>
        <dbReference type="Proteomes" id="UP000295106"/>
    </source>
</evidence>
<gene>
    <name evidence="3" type="ORF">EV684_107242</name>
</gene>
<evidence type="ECO:0000313" key="3">
    <source>
        <dbReference type="EMBL" id="TCP02236.1"/>
    </source>
</evidence>
<protein>
    <recommendedName>
        <fullName evidence="5">Secreted protein</fullName>
    </recommendedName>
</protein>
<dbReference type="EMBL" id="SLXD01000007">
    <property type="protein sequence ID" value="TCP02236.1"/>
    <property type="molecule type" value="Genomic_DNA"/>
</dbReference>
<name>A0A4R2MHH3_RUBGE</name>
<feature type="signal peptide" evidence="2">
    <location>
        <begin position="1"/>
        <end position="24"/>
    </location>
</feature>
<accession>A0A4R2MHH3</accession>
<evidence type="ECO:0000256" key="1">
    <source>
        <dbReference type="SAM" id="MobiDB-lite"/>
    </source>
</evidence>